<protein>
    <submittedName>
        <fullName evidence="1">Uncharacterized protein</fullName>
    </submittedName>
</protein>
<gene>
    <name evidence="1" type="ORF">SAMN02745775_10974</name>
</gene>
<dbReference type="Gene3D" id="3.40.50.1820">
    <property type="entry name" value="alpha/beta hydrolase"/>
    <property type="match status" value="1"/>
</dbReference>
<name>A0A1I4D153_9PROT</name>
<dbReference type="SUPFAM" id="SSF53474">
    <property type="entry name" value="alpha/beta-Hydrolases"/>
    <property type="match status" value="1"/>
</dbReference>
<organism evidence="1 2">
    <name type="scientific">Falsiroseomonas stagni DSM 19981</name>
    <dbReference type="NCBI Taxonomy" id="1123062"/>
    <lineage>
        <taxon>Bacteria</taxon>
        <taxon>Pseudomonadati</taxon>
        <taxon>Pseudomonadota</taxon>
        <taxon>Alphaproteobacteria</taxon>
        <taxon>Acetobacterales</taxon>
        <taxon>Roseomonadaceae</taxon>
        <taxon>Falsiroseomonas</taxon>
    </lineage>
</organism>
<evidence type="ECO:0000313" key="2">
    <source>
        <dbReference type="Proteomes" id="UP000199473"/>
    </source>
</evidence>
<reference evidence="1 2" key="1">
    <citation type="submission" date="2016-10" db="EMBL/GenBank/DDBJ databases">
        <authorList>
            <person name="de Groot N.N."/>
        </authorList>
    </citation>
    <scope>NUCLEOTIDE SEQUENCE [LARGE SCALE GENOMIC DNA]</scope>
    <source>
        <strain evidence="1 2">DSM 19981</strain>
    </source>
</reference>
<evidence type="ECO:0000313" key="1">
    <source>
        <dbReference type="EMBL" id="SFK87278.1"/>
    </source>
</evidence>
<dbReference type="InterPro" id="IPR029058">
    <property type="entry name" value="AB_hydrolase_fold"/>
</dbReference>
<dbReference type="RefSeq" id="WP_092961767.1">
    <property type="nucleotide sequence ID" value="NZ_FOSQ01000009.1"/>
</dbReference>
<sequence length="290" mass="31278">MNGARIESLRAGSYRLHFRPGQGRPLLIIHPSPIEETAAWFGPSGYDDRPLAVMSAREMERFDSDADEVVRALLAATGWQDAADLQVLGFSTGGYAAILYAAMMSVLRPAARISVLAFSPMICVWPPEAAGWRVAHHERVVAAGWQTPTQRRNLERFGDTRPWVRKAVSASDGRFRAAILHPARNARDVAQASLLTGMPGVTVAALPTAQHTFYTLLTLKRGHANSVARIQLALTRKGRMTPEEALPRATALHAALADAAAAAPDLLSLYAMPRPAPIGGEPVGREPAIT</sequence>
<dbReference type="EMBL" id="FOSQ01000009">
    <property type="protein sequence ID" value="SFK87278.1"/>
    <property type="molecule type" value="Genomic_DNA"/>
</dbReference>
<dbReference type="AlphaFoldDB" id="A0A1I4D153"/>
<keyword evidence="2" id="KW-1185">Reference proteome</keyword>
<accession>A0A1I4D153</accession>
<dbReference type="Proteomes" id="UP000199473">
    <property type="component" value="Unassembled WGS sequence"/>
</dbReference>
<proteinExistence type="predicted"/>